<feature type="domain" description="CBS" evidence="21">
    <location>
        <begin position="152"/>
        <end position="209"/>
    </location>
</feature>
<feature type="binding site" evidence="13 15">
    <location>
        <begin position="336"/>
        <end position="338"/>
    </location>
    <ligand>
        <name>IMP</name>
        <dbReference type="ChEBI" id="CHEBI:58053"/>
    </ligand>
</feature>
<evidence type="ECO:0000256" key="15">
    <source>
        <dbReference type="PIRSR" id="PIRSR000130-2"/>
    </source>
</evidence>
<comment type="similarity">
    <text evidence="2 13 19">Belongs to the IMPDH/GMPR family.</text>
</comment>
<dbReference type="InterPro" id="IPR013785">
    <property type="entry name" value="Aldolase_TIM"/>
</dbReference>
<protein>
    <recommendedName>
        <fullName evidence="13 20">Inosine-5'-monophosphate dehydrogenase</fullName>
        <shortName evidence="13">IMP dehydrogenase</shortName>
        <shortName evidence="13">IMPD</shortName>
        <shortName evidence="13">IMPDH</shortName>
        <ecNumber evidence="13 20">1.1.1.205</ecNumber>
    </recommendedName>
</protein>
<evidence type="ECO:0000256" key="8">
    <source>
        <dbReference type="ARBA" id="ARBA00022958"/>
    </source>
</evidence>
<dbReference type="GO" id="GO:0006183">
    <property type="term" value="P:GTP biosynthetic process"/>
    <property type="evidence" value="ECO:0007669"/>
    <property type="project" value="TreeGrafter"/>
</dbReference>
<feature type="binding site" evidence="13">
    <location>
        <position position="246"/>
    </location>
    <ligand>
        <name>NAD(+)</name>
        <dbReference type="ChEBI" id="CHEBI:57540"/>
    </ligand>
</feature>
<keyword evidence="4 13" id="KW-0479">Metal-binding</keyword>
<dbReference type="RefSeq" id="WP_003443075.1">
    <property type="nucleotide sequence ID" value="NZ_ANZB01000003.1"/>
</dbReference>
<keyword evidence="5" id="KW-0677">Repeat</keyword>
<dbReference type="GO" id="GO:0000166">
    <property type="term" value="F:nucleotide binding"/>
    <property type="evidence" value="ECO:0007669"/>
    <property type="project" value="UniProtKB-UniRule"/>
</dbReference>
<evidence type="ECO:0000256" key="17">
    <source>
        <dbReference type="PIRSR" id="PIRSR000130-4"/>
    </source>
</evidence>
<evidence type="ECO:0000256" key="9">
    <source>
        <dbReference type="ARBA" id="ARBA00023002"/>
    </source>
</evidence>
<keyword evidence="7 13" id="KW-0658">Purine biosynthesis</keyword>
<dbReference type="SUPFAM" id="SSF51412">
    <property type="entry name" value="Inosine monophosphate dehydrogenase (IMPDH)"/>
    <property type="match status" value="2"/>
</dbReference>
<dbReference type="UniPathway" id="UPA00601">
    <property type="reaction ID" value="UER00295"/>
</dbReference>
<comment type="activity regulation">
    <text evidence="13">Mycophenolic acid (MPA) is a non-competitive inhibitor that prevents formation of the closed enzyme conformation by binding to the same site as the amobile flap. In contrast, mizoribine monophosphate (MZP) is a competitive inhibitor that induces the closed conformation. MPA is a potent inhibitor of mammalian IMPDHs but a poor inhibitor of the bacterial enzymes. MZP is a more potent inhibitor of bacterial IMPDH.</text>
</comment>
<dbReference type="GO" id="GO:0006177">
    <property type="term" value="P:GMP biosynthetic process"/>
    <property type="evidence" value="ECO:0007669"/>
    <property type="project" value="UniProtKB-UniRule"/>
</dbReference>
<dbReference type="PROSITE" id="PS00487">
    <property type="entry name" value="IMP_DH_GMP_RED"/>
    <property type="match status" value="1"/>
</dbReference>
<evidence type="ECO:0000256" key="2">
    <source>
        <dbReference type="ARBA" id="ARBA00005502"/>
    </source>
</evidence>
<evidence type="ECO:0000256" key="19">
    <source>
        <dbReference type="RuleBase" id="RU003927"/>
    </source>
</evidence>
<keyword evidence="6 13" id="KW-0332">GMP biosynthesis</keyword>
<evidence type="ECO:0000256" key="1">
    <source>
        <dbReference type="ARBA" id="ARBA00001958"/>
    </source>
</evidence>
<gene>
    <name evidence="22" type="primary">guaB2</name>
    <name evidence="13" type="synonym">guaB</name>
    <name evidence="22" type="ORF">CLPA_c28510</name>
    <name evidence="23" type="ORF">CP6013_00334</name>
</gene>
<dbReference type="EC" id="1.1.1.205" evidence="13 20"/>
<dbReference type="PATRIC" id="fig|1262449.3.peg.1297"/>
<feature type="binding site" evidence="13 15">
    <location>
        <begin position="359"/>
        <end position="360"/>
    </location>
    <ligand>
        <name>IMP</name>
        <dbReference type="ChEBI" id="CHEBI:58053"/>
    </ligand>
</feature>
<evidence type="ECO:0000256" key="3">
    <source>
        <dbReference type="ARBA" id="ARBA00011881"/>
    </source>
</evidence>
<evidence type="ECO:0000313" key="24">
    <source>
        <dbReference type="Proteomes" id="UP000028042"/>
    </source>
</evidence>
<feature type="binding site" description="in other chain" evidence="13 17">
    <location>
        <position position="298"/>
    </location>
    <ligand>
        <name>K(+)</name>
        <dbReference type="ChEBI" id="CHEBI:29103"/>
        <note>ligand shared between two tetrameric partners</note>
    </ligand>
</feature>
<feature type="binding site" evidence="16">
    <location>
        <begin position="246"/>
        <end position="248"/>
    </location>
    <ligand>
        <name>NAD(+)</name>
        <dbReference type="ChEBI" id="CHEBI:57540"/>
    </ligand>
</feature>
<feature type="binding site" evidence="13 15">
    <location>
        <position position="301"/>
    </location>
    <ligand>
        <name>IMP</name>
        <dbReference type="ChEBI" id="CHEBI:58053"/>
    </ligand>
</feature>
<proteinExistence type="inferred from homology"/>
<dbReference type="KEGG" id="cpae:CPAST_c28510"/>
<dbReference type="SMART" id="SM01240">
    <property type="entry name" value="IMPDH"/>
    <property type="match status" value="1"/>
</dbReference>
<comment type="function">
    <text evidence="13">Catalyzes the conversion of inosine 5'-phosphate (IMP) to xanthosine 5'-phosphate (XMP), the first committed and rate-limiting step in the de novo synthesis of guanine nucleotides, and therefore plays an important role in the regulation of cell growth.</text>
</comment>
<sequence>MAKILKQAYTFDDVLLVPNKSEILPRNTNLSTNLTKTIKLNIPLMSASMDTVTESKMAIAMAREGGIGIIHKNMTIEEQALEVDRVKRQENGVITNPFSLAPENTIEDALKLMSRYRISGVPITVEGKLVGIITNRDIVFENDYTKAISEVMTSEKLITAVENTTLEEAKEILKKNKIEKLPLVDENNYLKGLITIKDIEKVKAFPNAAKDKQGRLLCGAGVGVTDDMMDRVDALVKAHVDVIVVDTAHGHSKGVIEAVKKIKEKYTDIQIIAGNIATGEATKELIEAGVDCVKVGIGPGSICTTRVVSGIGVPQLTAVMDCVEVANKYGIPVIADGGLKYSGDIVKALAAGASVAMLGSMFAGCEEAPGEIEIYQGRSYKVYRGMGSLAAMANGSKDRYFQEGNKKLVPEGVEGRVPFKGSVVDTIYQLVGGIRSGMGYLGAKDLHTMYETANFVVQTSAGLRESHPHDISITKEAPNYSVNQ</sequence>
<evidence type="ECO:0000256" key="11">
    <source>
        <dbReference type="ARBA" id="ARBA00023122"/>
    </source>
</evidence>
<comment type="pathway">
    <text evidence="13 20">Purine metabolism; XMP biosynthesis via de novo pathway; XMP from IMP: step 1/1.</text>
</comment>
<evidence type="ECO:0000256" key="4">
    <source>
        <dbReference type="ARBA" id="ARBA00022723"/>
    </source>
</evidence>
<dbReference type="InterPro" id="IPR015875">
    <property type="entry name" value="IMP_DH/GMP_Rdtase_CS"/>
</dbReference>
<evidence type="ECO:0000313" key="25">
    <source>
        <dbReference type="Proteomes" id="UP000030905"/>
    </source>
</evidence>
<feature type="binding site" evidence="13 15">
    <location>
        <begin position="383"/>
        <end position="387"/>
    </location>
    <ligand>
        <name>IMP</name>
        <dbReference type="ChEBI" id="CHEBI:58053"/>
    </ligand>
</feature>
<feature type="binding site" evidence="13">
    <location>
        <position position="466"/>
    </location>
    <ligand>
        <name>K(+)</name>
        <dbReference type="ChEBI" id="CHEBI:29103"/>
        <note>ligand shared between two tetrameric partners</note>
    </ligand>
</feature>
<keyword evidence="9 13" id="KW-0560">Oxidoreductase</keyword>
<dbReference type="NCBIfam" id="TIGR01302">
    <property type="entry name" value="IMP_dehydrog"/>
    <property type="match status" value="1"/>
</dbReference>
<dbReference type="PROSITE" id="PS51371">
    <property type="entry name" value="CBS"/>
    <property type="match status" value="2"/>
</dbReference>
<dbReference type="PANTHER" id="PTHR11911">
    <property type="entry name" value="INOSINE-5-MONOPHOSPHATE DEHYDROGENASE RELATED"/>
    <property type="match status" value="1"/>
</dbReference>
<dbReference type="Gene3D" id="3.20.20.70">
    <property type="entry name" value="Aldolase class I"/>
    <property type="match status" value="1"/>
</dbReference>
<dbReference type="Proteomes" id="UP000028042">
    <property type="component" value="Unassembled WGS sequence"/>
</dbReference>
<dbReference type="Pfam" id="PF00478">
    <property type="entry name" value="IMPDH"/>
    <property type="match status" value="1"/>
</dbReference>
<dbReference type="InterPro" id="IPR001093">
    <property type="entry name" value="IMP_DH_GMPRt"/>
</dbReference>
<dbReference type="Pfam" id="PF00571">
    <property type="entry name" value="CBS"/>
    <property type="match status" value="2"/>
</dbReference>
<comment type="subunit">
    <text evidence="3 13">Homotetramer.</text>
</comment>
<comment type="catalytic activity">
    <reaction evidence="12 13 20">
        <text>IMP + NAD(+) + H2O = XMP + NADH + H(+)</text>
        <dbReference type="Rhea" id="RHEA:11708"/>
        <dbReference type="ChEBI" id="CHEBI:15377"/>
        <dbReference type="ChEBI" id="CHEBI:15378"/>
        <dbReference type="ChEBI" id="CHEBI:57464"/>
        <dbReference type="ChEBI" id="CHEBI:57540"/>
        <dbReference type="ChEBI" id="CHEBI:57945"/>
        <dbReference type="ChEBI" id="CHEBI:58053"/>
        <dbReference type="EC" id="1.1.1.205"/>
    </reaction>
</comment>
<dbReference type="KEGG" id="cpat:CLPA_c28510"/>
<evidence type="ECO:0000256" key="6">
    <source>
        <dbReference type="ARBA" id="ARBA00022749"/>
    </source>
</evidence>
<dbReference type="PANTHER" id="PTHR11911:SF111">
    <property type="entry name" value="INOSINE-5'-MONOPHOSPHATE DEHYDROGENASE"/>
    <property type="match status" value="1"/>
</dbReference>
<evidence type="ECO:0000256" key="20">
    <source>
        <dbReference type="RuleBase" id="RU003928"/>
    </source>
</evidence>
<feature type="binding site" evidence="13">
    <location>
        <position position="465"/>
    </location>
    <ligand>
        <name>K(+)</name>
        <dbReference type="ChEBI" id="CHEBI:29103"/>
        <note>ligand shared between two tetrameric partners</note>
    </ligand>
</feature>
<evidence type="ECO:0000256" key="7">
    <source>
        <dbReference type="ARBA" id="ARBA00022755"/>
    </source>
</evidence>
<dbReference type="GO" id="GO:0003938">
    <property type="term" value="F:IMP dehydrogenase activity"/>
    <property type="evidence" value="ECO:0007669"/>
    <property type="project" value="UniProtKB-UniRule"/>
</dbReference>
<keyword evidence="11 18" id="KW-0129">CBS domain</keyword>
<feature type="active site" description="Thioimidate intermediate" evidence="13 14">
    <location>
        <position position="303"/>
    </location>
</feature>
<evidence type="ECO:0000256" key="18">
    <source>
        <dbReference type="PROSITE-ProRule" id="PRU00703"/>
    </source>
</evidence>
<keyword evidence="8 13" id="KW-0630">Potassium</keyword>
<dbReference type="GeneID" id="93074973"/>
<feature type="binding site" description="in other chain" evidence="13 17">
    <location>
        <position position="300"/>
    </location>
    <ligand>
        <name>K(+)</name>
        <dbReference type="ChEBI" id="CHEBI:29103"/>
        <note>ligand shared between two tetrameric partners</note>
    </ligand>
</feature>
<dbReference type="eggNOG" id="COG0516">
    <property type="taxonomic scope" value="Bacteria"/>
</dbReference>
<reference evidence="22 25" key="1">
    <citation type="journal article" date="2015" name="Genome Announc.">
        <title>Complete Genome Sequence of the Nitrogen-Fixing and Solvent-Producing Clostridium pasteurianum DSM 525.</title>
        <authorList>
            <person name="Poehlein A."/>
            <person name="Grosse-Honebrink A."/>
            <person name="Zhang Y."/>
            <person name="Minton N.P."/>
            <person name="Daniel R."/>
        </authorList>
    </citation>
    <scope>NUCLEOTIDE SEQUENCE [LARGE SCALE GENOMIC DNA]</scope>
    <source>
        <strain evidence="22">DSM 525</strain>
        <strain evidence="25">DSM 525 / ATCC 6013</strain>
    </source>
</reference>
<feature type="active site" description="Proton acceptor" evidence="13 14">
    <location>
        <position position="399"/>
    </location>
</feature>
<dbReference type="eggNOG" id="COG0517">
    <property type="taxonomic scope" value="Bacteria"/>
</dbReference>
<feature type="binding site" description="in other chain" evidence="13 17">
    <location>
        <position position="303"/>
    </location>
    <ligand>
        <name>K(+)</name>
        <dbReference type="ChEBI" id="CHEBI:29103"/>
        <note>ligand shared between two tetrameric partners</note>
    </ligand>
</feature>
<name>A0A0H3J6R8_CLOPA</name>
<keyword evidence="25" id="KW-1185">Reference proteome</keyword>
<dbReference type="Proteomes" id="UP000030905">
    <property type="component" value="Chromosome"/>
</dbReference>
<evidence type="ECO:0000313" key="23">
    <source>
        <dbReference type="EMBL" id="KRU11087.1"/>
    </source>
</evidence>
<dbReference type="InterPro" id="IPR000644">
    <property type="entry name" value="CBS_dom"/>
</dbReference>
<evidence type="ECO:0000256" key="16">
    <source>
        <dbReference type="PIRSR" id="PIRSR000130-3"/>
    </source>
</evidence>
<evidence type="ECO:0000313" key="22">
    <source>
        <dbReference type="EMBL" id="AJA52905.1"/>
    </source>
</evidence>
<feature type="binding site" evidence="13 15">
    <location>
        <position position="411"/>
    </location>
    <ligand>
        <name>IMP</name>
        <dbReference type="ChEBI" id="CHEBI:58053"/>
    </ligand>
</feature>
<dbReference type="CDD" id="cd04601">
    <property type="entry name" value="CBS_pair_IMPDH"/>
    <property type="match status" value="1"/>
</dbReference>
<feature type="binding site" evidence="13">
    <location>
        <position position="467"/>
    </location>
    <ligand>
        <name>K(+)</name>
        <dbReference type="ChEBI" id="CHEBI:29103"/>
        <note>ligand shared between two tetrameric partners</note>
    </ligand>
</feature>
<dbReference type="AlphaFoldDB" id="A0A0H3J6R8"/>
<dbReference type="HAMAP" id="MF_01964">
    <property type="entry name" value="IMPDH"/>
    <property type="match status" value="1"/>
</dbReference>
<evidence type="ECO:0000259" key="21">
    <source>
        <dbReference type="PROSITE" id="PS51371"/>
    </source>
</evidence>
<evidence type="ECO:0000256" key="5">
    <source>
        <dbReference type="ARBA" id="ARBA00022737"/>
    </source>
</evidence>
<dbReference type="EMBL" id="CP009268">
    <property type="protein sequence ID" value="AJA52905.1"/>
    <property type="molecule type" value="Genomic_DNA"/>
</dbReference>
<dbReference type="SMART" id="SM00116">
    <property type="entry name" value="CBS"/>
    <property type="match status" value="2"/>
</dbReference>
<keyword evidence="10 13" id="KW-0520">NAD</keyword>
<reference evidence="23" key="2">
    <citation type="submission" date="2015-10" db="EMBL/GenBank/DDBJ databases">
        <title>Improved Draft Genome Sequence of Clostridium pasteurianum Strain ATCC 6013 (DSM 525) Using a Hybrid Next-Generation Sequencing Approach.</title>
        <authorList>
            <person name="Pyne M.E."/>
            <person name="Utturkar S.M."/>
            <person name="Brown S.D."/>
            <person name="Moo-Young M."/>
            <person name="Chung D.A."/>
            <person name="Chou P.C."/>
        </authorList>
    </citation>
    <scope>NUCLEOTIDE SEQUENCE</scope>
    <source>
        <strain evidence="23">ATCC 6013</strain>
    </source>
</reference>
<feature type="binding site" evidence="13 16">
    <location>
        <begin position="296"/>
        <end position="298"/>
    </location>
    <ligand>
        <name>NAD(+)</name>
        <dbReference type="ChEBI" id="CHEBI:57540"/>
    </ligand>
</feature>
<feature type="domain" description="CBS" evidence="21">
    <location>
        <begin position="93"/>
        <end position="148"/>
    </location>
</feature>
<dbReference type="PIRSF" id="PIRSF000130">
    <property type="entry name" value="IMPDH"/>
    <property type="match status" value="1"/>
</dbReference>
<comment type="caution">
    <text evidence="13">Lacks conserved residue(s) required for the propagation of feature annotation.</text>
</comment>
<dbReference type="FunFam" id="3.20.20.70:FF:000003">
    <property type="entry name" value="GMP reductase"/>
    <property type="match status" value="1"/>
</dbReference>
<evidence type="ECO:0000256" key="10">
    <source>
        <dbReference type="ARBA" id="ARBA00023027"/>
    </source>
</evidence>
<evidence type="ECO:0000256" key="13">
    <source>
        <dbReference type="HAMAP-Rule" id="MF_01964"/>
    </source>
</evidence>
<dbReference type="GO" id="GO:0046872">
    <property type="term" value="F:metal ion binding"/>
    <property type="evidence" value="ECO:0007669"/>
    <property type="project" value="UniProtKB-UniRule"/>
</dbReference>
<dbReference type="CDD" id="cd00381">
    <property type="entry name" value="IMPDH"/>
    <property type="match status" value="1"/>
</dbReference>
<organism evidence="22 25">
    <name type="scientific">Clostridium pasteurianum DSM 525 = ATCC 6013</name>
    <dbReference type="NCBI Taxonomy" id="1262449"/>
    <lineage>
        <taxon>Bacteria</taxon>
        <taxon>Bacillati</taxon>
        <taxon>Bacillota</taxon>
        <taxon>Clostridia</taxon>
        <taxon>Eubacteriales</taxon>
        <taxon>Clostridiaceae</taxon>
        <taxon>Clostridium</taxon>
    </lineage>
</organism>
<evidence type="ECO:0000256" key="14">
    <source>
        <dbReference type="PIRSR" id="PIRSR000130-1"/>
    </source>
</evidence>
<comment type="cofactor">
    <cofactor evidence="1 13">
        <name>K(+)</name>
        <dbReference type="ChEBI" id="CHEBI:29103"/>
    </cofactor>
</comment>
<dbReference type="EMBL" id="JPGY02000001">
    <property type="protein sequence ID" value="KRU11087.1"/>
    <property type="molecule type" value="Genomic_DNA"/>
</dbReference>
<evidence type="ECO:0000256" key="12">
    <source>
        <dbReference type="ARBA" id="ARBA00048028"/>
    </source>
</evidence>
<accession>A0A0H3J6R8</accession>
<reference evidence="23 24" key="3">
    <citation type="journal article" name="Genome Announc.">
        <title>Improved Draft Genome Sequence of Clostridium pasteurianum Strain ATCC 6013 (DSM 525) Using a Hybrid Next-Generation Sequencing Approach.</title>
        <authorList>
            <person name="Pyne M.E."/>
            <person name="Utturkar S."/>
            <person name="Brown S.D."/>
            <person name="Moo-Young M."/>
            <person name="Chung D.A."/>
            <person name="Chou C.P."/>
        </authorList>
    </citation>
    <scope>NUCLEOTIDE SEQUENCE [LARGE SCALE GENOMIC DNA]</scope>
    <source>
        <strain evidence="23 24">ATCC 6013</strain>
    </source>
</reference>
<dbReference type="InterPro" id="IPR005990">
    <property type="entry name" value="IMP_DH"/>
</dbReference>